<keyword evidence="9" id="KW-1185">Reference proteome</keyword>
<dbReference type="CDD" id="cd18989">
    <property type="entry name" value="LGIC_ECD_cation"/>
    <property type="match status" value="1"/>
</dbReference>
<dbReference type="PANTHER" id="PTHR18945">
    <property type="entry name" value="NEUROTRANSMITTER GATED ION CHANNEL"/>
    <property type="match status" value="1"/>
</dbReference>
<evidence type="ECO:0000313" key="8">
    <source>
        <dbReference type="EMBL" id="KAJ8317310.1"/>
    </source>
</evidence>
<evidence type="ECO:0000259" key="6">
    <source>
        <dbReference type="Pfam" id="PF02931"/>
    </source>
</evidence>
<name>A0ABQ9FNM0_TEGGR</name>
<feature type="signal peptide" evidence="5">
    <location>
        <begin position="1"/>
        <end position="23"/>
    </location>
</feature>
<evidence type="ECO:0000259" key="7">
    <source>
        <dbReference type="Pfam" id="PF02932"/>
    </source>
</evidence>
<keyword evidence="5" id="KW-0407">Ion channel</keyword>
<evidence type="ECO:0000256" key="2">
    <source>
        <dbReference type="ARBA" id="ARBA00022692"/>
    </source>
</evidence>
<evidence type="ECO:0000256" key="5">
    <source>
        <dbReference type="RuleBase" id="RU000687"/>
    </source>
</evidence>
<dbReference type="Proteomes" id="UP001217089">
    <property type="component" value="Unassembled WGS sequence"/>
</dbReference>
<dbReference type="InterPro" id="IPR036734">
    <property type="entry name" value="Neur_chan_lig-bd_sf"/>
</dbReference>
<keyword evidence="5" id="KW-0406">Ion transport</keyword>
<comment type="similarity">
    <text evidence="5">Belongs to the ligand-gated ion channel (TC 1.A.9) family.</text>
</comment>
<proteinExistence type="inferred from homology"/>
<dbReference type="InterPro" id="IPR006029">
    <property type="entry name" value="Neurotrans-gated_channel_TM"/>
</dbReference>
<evidence type="ECO:0000256" key="3">
    <source>
        <dbReference type="ARBA" id="ARBA00022989"/>
    </source>
</evidence>
<dbReference type="PROSITE" id="PS00236">
    <property type="entry name" value="NEUROTR_ION_CHANNEL"/>
    <property type="match status" value="1"/>
</dbReference>
<feature type="chain" id="PRO_5044950006" evidence="5">
    <location>
        <begin position="24"/>
        <end position="372"/>
    </location>
</feature>
<accession>A0ABQ9FNM0</accession>
<gene>
    <name evidence="8" type="ORF">KUTeg_005214</name>
</gene>
<dbReference type="Gene3D" id="1.20.58.390">
    <property type="entry name" value="Neurotransmitter-gated ion-channel transmembrane domain"/>
    <property type="match status" value="1"/>
</dbReference>
<reference evidence="8 9" key="1">
    <citation type="submission" date="2022-12" db="EMBL/GenBank/DDBJ databases">
        <title>Chromosome-level genome of Tegillarca granosa.</title>
        <authorList>
            <person name="Kim J."/>
        </authorList>
    </citation>
    <scope>NUCLEOTIDE SEQUENCE [LARGE SCALE GENOMIC DNA]</scope>
    <source>
        <strain evidence="8">Teg-2019</strain>
        <tissue evidence="8">Adductor muscle</tissue>
    </source>
</reference>
<evidence type="ECO:0000313" key="9">
    <source>
        <dbReference type="Proteomes" id="UP001217089"/>
    </source>
</evidence>
<keyword evidence="4 5" id="KW-0472">Membrane</keyword>
<feature type="transmembrane region" description="Helical" evidence="5">
    <location>
        <begin position="295"/>
        <end position="318"/>
    </location>
</feature>
<feature type="transmembrane region" description="Helical" evidence="5">
    <location>
        <begin position="262"/>
        <end position="283"/>
    </location>
</feature>
<evidence type="ECO:0000256" key="4">
    <source>
        <dbReference type="ARBA" id="ARBA00023136"/>
    </source>
</evidence>
<keyword evidence="2 5" id="KW-0812">Transmembrane</keyword>
<organism evidence="8 9">
    <name type="scientific">Tegillarca granosa</name>
    <name type="common">Malaysian cockle</name>
    <name type="synonym">Anadara granosa</name>
    <dbReference type="NCBI Taxonomy" id="220873"/>
    <lineage>
        <taxon>Eukaryota</taxon>
        <taxon>Metazoa</taxon>
        <taxon>Spiralia</taxon>
        <taxon>Lophotrochozoa</taxon>
        <taxon>Mollusca</taxon>
        <taxon>Bivalvia</taxon>
        <taxon>Autobranchia</taxon>
        <taxon>Pteriomorphia</taxon>
        <taxon>Arcoida</taxon>
        <taxon>Arcoidea</taxon>
        <taxon>Arcidae</taxon>
        <taxon>Tegillarca</taxon>
    </lineage>
</organism>
<dbReference type="SUPFAM" id="SSF90112">
    <property type="entry name" value="Neurotransmitter-gated ion-channel transmembrane pore"/>
    <property type="match status" value="1"/>
</dbReference>
<keyword evidence="3 5" id="KW-1133">Transmembrane helix</keyword>
<dbReference type="InterPro" id="IPR018000">
    <property type="entry name" value="Neurotransmitter_ion_chnl_CS"/>
</dbReference>
<dbReference type="PRINTS" id="PR00252">
    <property type="entry name" value="NRIONCHANNEL"/>
</dbReference>
<feature type="transmembrane region" description="Helical" evidence="5">
    <location>
        <begin position="233"/>
        <end position="256"/>
    </location>
</feature>
<dbReference type="Gene3D" id="2.70.170.10">
    <property type="entry name" value="Neurotransmitter-gated ion-channel ligand-binding domain"/>
    <property type="match status" value="1"/>
</dbReference>
<feature type="domain" description="Neurotransmitter-gated ion-channel ligand-binding" evidence="6">
    <location>
        <begin position="30"/>
        <end position="228"/>
    </location>
</feature>
<comment type="subcellular location">
    <subcellularLocation>
        <location evidence="1">Membrane</location>
        <topology evidence="1">Multi-pass membrane protein</topology>
    </subcellularLocation>
</comment>
<evidence type="ECO:0000256" key="1">
    <source>
        <dbReference type="ARBA" id="ARBA00004141"/>
    </source>
</evidence>
<feature type="domain" description="Neurotransmitter-gated ion-channel transmembrane" evidence="7">
    <location>
        <begin position="238"/>
        <end position="346"/>
    </location>
</feature>
<sequence>MESFYVSYVCVIIFCMNLTPTTGQSRGQIESLYTSIMTGYNMYVRPDIDQSKATEVKLNLKLIDLKGLDEVQGVMTTVVQLDVLWQDPRMMFVPGSNGGASSISFPQKIVWKPPLSLLNAVTDTEPLGFDDVVIPYNALGAAKWQVGETFETNCDIDVSKFPYDSHECKISMIGYSTSEIKLSKSGDGISLDMYDKSNGQWLVTDAKTTTSSPGSQISLMTFTLTLKRIPDYFVLNVFIPLMIMAFLNVMVFVLPADSGERVGYSITCLLAMAVFLTLVGDNLPKTSKPMAQITYYLIAYLGMSTISCILTVVGLILYNKDESSKVPGCIQALIRCLRCKTCKRKDRSVEPEYPKSPSDKKRATETPCCFVY</sequence>
<dbReference type="SUPFAM" id="SSF63712">
    <property type="entry name" value="Nicotinic receptor ligand binding domain-like"/>
    <property type="match status" value="1"/>
</dbReference>
<dbReference type="Pfam" id="PF02931">
    <property type="entry name" value="Neur_chan_LBD"/>
    <property type="match status" value="1"/>
</dbReference>
<keyword evidence="5" id="KW-0813">Transport</keyword>
<comment type="caution">
    <text evidence="8">The sequence shown here is derived from an EMBL/GenBank/DDBJ whole genome shotgun (WGS) entry which is preliminary data.</text>
</comment>
<dbReference type="InterPro" id="IPR036719">
    <property type="entry name" value="Neuro-gated_channel_TM_sf"/>
</dbReference>
<comment type="caution">
    <text evidence="5">Lacks conserved residue(s) required for the propagation of feature annotation.</text>
</comment>
<dbReference type="EMBL" id="JARBDR010000246">
    <property type="protein sequence ID" value="KAJ8317310.1"/>
    <property type="molecule type" value="Genomic_DNA"/>
</dbReference>
<keyword evidence="5" id="KW-0732">Signal</keyword>
<dbReference type="CDD" id="cd19051">
    <property type="entry name" value="LGIC_TM_cation"/>
    <property type="match status" value="1"/>
</dbReference>
<protein>
    <submittedName>
        <fullName evidence="8">Uncharacterized protein</fullName>
    </submittedName>
</protein>
<dbReference type="InterPro" id="IPR006201">
    <property type="entry name" value="Neur_channel"/>
</dbReference>
<dbReference type="Pfam" id="PF02932">
    <property type="entry name" value="Neur_chan_memb"/>
    <property type="match status" value="1"/>
</dbReference>
<dbReference type="InterPro" id="IPR006202">
    <property type="entry name" value="Neur_chan_lig-bd"/>
</dbReference>
<dbReference type="InterPro" id="IPR038050">
    <property type="entry name" value="Neuro_actylchol_rec"/>
</dbReference>